<keyword evidence="2" id="KW-1185">Reference proteome</keyword>
<dbReference type="InterPro" id="IPR003374">
    <property type="entry name" value="ApbE-like_sf"/>
</dbReference>
<proteinExistence type="predicted"/>
<accession>A0ABM6GDV2</accession>
<dbReference type="Gene3D" id="3.10.520.10">
    <property type="entry name" value="ApbE-like domains"/>
    <property type="match status" value="1"/>
</dbReference>
<dbReference type="Proteomes" id="UP000185490">
    <property type="component" value="Chromosome"/>
</dbReference>
<evidence type="ECO:0008006" key="3">
    <source>
        <dbReference type="Google" id="ProtNLM"/>
    </source>
</evidence>
<reference evidence="1 2" key="1">
    <citation type="submission" date="2014-02" db="EMBL/GenBank/DDBJ databases">
        <title>Diversity of Thermotogales isolates from hydrothermal vents.</title>
        <authorList>
            <person name="Haverkamp T.H.A."/>
            <person name="Lossouarn J."/>
            <person name="Geslin C."/>
            <person name="Nesbo C.L."/>
        </authorList>
    </citation>
    <scope>NUCLEOTIDE SEQUENCE [LARGE SCALE GENOMIC DNA]</scope>
    <source>
        <strain evidence="1 2">431</strain>
    </source>
</reference>
<sequence length="232" mass="26135">MNRYYRELMGHNLFSFRVKYKESDIWIGMDKKIPGLPILIYEYLVDLRKSIEEYVDEEFLGVLKPLKIKCDEPEIVKDMILCSQKAGVGPMAAVAGAFSKFVGRFILNTFSPQKLFVENGGDLYVFSTTDTSVGIVSNTINLKIELPAGEYGIATSSRYIGHSKNFGKTDTTTVVTHDATLSDAYATAISNNIKNVYDAKRILKKEFQEIQDIVVIIDGYVVIKGIHRVRGW</sequence>
<dbReference type="EMBL" id="CP007389">
    <property type="protein sequence ID" value="APT73739.1"/>
    <property type="molecule type" value="Genomic_DNA"/>
</dbReference>
<dbReference type="RefSeq" id="WP_041425969.1">
    <property type="nucleotide sequence ID" value="NZ_CP007389.1"/>
</dbReference>
<evidence type="ECO:0000313" key="2">
    <source>
        <dbReference type="Proteomes" id="UP000185490"/>
    </source>
</evidence>
<gene>
    <name evidence="1" type="ORF">BW47_03945</name>
</gene>
<name>A0ABM6GDV2_9BACT</name>
<organism evidence="1 2">
    <name type="scientific">Thermosipho melanesiensis</name>
    <dbReference type="NCBI Taxonomy" id="46541"/>
    <lineage>
        <taxon>Bacteria</taxon>
        <taxon>Thermotogati</taxon>
        <taxon>Thermotogota</taxon>
        <taxon>Thermotogae</taxon>
        <taxon>Thermotogales</taxon>
        <taxon>Fervidobacteriaceae</taxon>
        <taxon>Thermosipho</taxon>
    </lineage>
</organism>
<evidence type="ECO:0000313" key="1">
    <source>
        <dbReference type="EMBL" id="APT73739.1"/>
    </source>
</evidence>
<dbReference type="SUPFAM" id="SSF143631">
    <property type="entry name" value="ApbE-like"/>
    <property type="match status" value="1"/>
</dbReference>
<protein>
    <recommendedName>
        <fullName evidence="3">ApbE family lipoprotein</fullName>
    </recommendedName>
</protein>